<dbReference type="InterPro" id="IPR002942">
    <property type="entry name" value="S4_RNA-bd"/>
</dbReference>
<comment type="caution">
    <text evidence="12">The sequence shown here is derived from an EMBL/GenBank/DDBJ whole genome shotgun (WGS) entry which is preliminary data.</text>
</comment>
<evidence type="ECO:0000256" key="4">
    <source>
        <dbReference type="ARBA" id="ARBA00022980"/>
    </source>
</evidence>
<dbReference type="NCBIfam" id="NF003717">
    <property type="entry name" value="PRK05327.1"/>
    <property type="match status" value="1"/>
</dbReference>
<dbReference type="Pfam" id="PF01479">
    <property type="entry name" value="S4"/>
    <property type="match status" value="1"/>
</dbReference>
<comment type="function">
    <text evidence="7">With S5 and S12 plays an important role in translational accuracy.</text>
</comment>
<evidence type="ECO:0000256" key="7">
    <source>
        <dbReference type="HAMAP-Rule" id="MF_01306"/>
    </source>
</evidence>
<dbReference type="GO" id="GO:0042274">
    <property type="term" value="P:ribosomal small subunit biogenesis"/>
    <property type="evidence" value="ECO:0007669"/>
    <property type="project" value="TreeGrafter"/>
</dbReference>
<evidence type="ECO:0000256" key="1">
    <source>
        <dbReference type="ARBA" id="ARBA00007465"/>
    </source>
</evidence>
<dbReference type="Gene3D" id="3.10.290.10">
    <property type="entry name" value="RNA-binding S4 domain"/>
    <property type="match status" value="1"/>
</dbReference>
<dbReference type="InterPro" id="IPR001912">
    <property type="entry name" value="Ribosomal_uS4_N"/>
</dbReference>
<dbReference type="InterPro" id="IPR022801">
    <property type="entry name" value="Ribosomal_uS4"/>
</dbReference>
<feature type="region of interest" description="Disordered" evidence="9">
    <location>
        <begin position="25"/>
        <end position="47"/>
    </location>
</feature>
<dbReference type="HAMAP" id="MF_01306_B">
    <property type="entry name" value="Ribosomal_uS4_B"/>
    <property type="match status" value="1"/>
</dbReference>
<evidence type="ECO:0000259" key="11">
    <source>
        <dbReference type="SMART" id="SM01390"/>
    </source>
</evidence>
<keyword evidence="5 7" id="KW-0687">Ribonucleoprotein</keyword>
<dbReference type="GO" id="GO:0015935">
    <property type="term" value="C:small ribosomal subunit"/>
    <property type="evidence" value="ECO:0007669"/>
    <property type="project" value="InterPro"/>
</dbReference>
<dbReference type="EMBL" id="LBTW01000015">
    <property type="protein sequence ID" value="KKQ49418.1"/>
    <property type="molecule type" value="Genomic_DNA"/>
</dbReference>
<dbReference type="NCBIfam" id="TIGR01017">
    <property type="entry name" value="rpsD_bact"/>
    <property type="match status" value="1"/>
</dbReference>
<keyword evidence="3 7" id="KW-0694">RNA-binding</keyword>
<evidence type="ECO:0000313" key="13">
    <source>
        <dbReference type="Proteomes" id="UP000034366"/>
    </source>
</evidence>
<dbReference type="PROSITE" id="PS00632">
    <property type="entry name" value="RIBOSOMAL_S4"/>
    <property type="match status" value="1"/>
</dbReference>
<dbReference type="InterPro" id="IPR018079">
    <property type="entry name" value="Ribosomal_uS4_CS"/>
</dbReference>
<evidence type="ECO:0000256" key="2">
    <source>
        <dbReference type="ARBA" id="ARBA00022730"/>
    </source>
</evidence>
<name>A0A0G0I266_9BACT</name>
<dbReference type="FunFam" id="3.10.290.10:FF:000001">
    <property type="entry name" value="30S ribosomal protein S4"/>
    <property type="match status" value="1"/>
</dbReference>
<dbReference type="AlphaFoldDB" id="A0A0G0I266"/>
<dbReference type="GO" id="GO:0003735">
    <property type="term" value="F:structural constituent of ribosome"/>
    <property type="evidence" value="ECO:0007669"/>
    <property type="project" value="InterPro"/>
</dbReference>
<sequence length="200" mass="22784">MARYTGSKDKLSRAEGYDLFGKGSKLTRLNVPPGQHGNKRTRRSTSEYAKQLREKQKVKRLYGILERQFSRYAAKALSTKGNTGEKLLSILEKRLDNTVYRLGFTTTRTSARQLVSHRHLLVNSKKVNIPSYQIKKGDVISLTEKAIKIPVVSKSLTNKDYKPPKWLERKGSVGKVVSDPGREDIIEPISEQDVVEYYSR</sequence>
<evidence type="ECO:0000256" key="5">
    <source>
        <dbReference type="ARBA" id="ARBA00023274"/>
    </source>
</evidence>
<comment type="function">
    <text evidence="7">One of the primary rRNA binding proteins, it binds directly to 16S rRNA where it nucleates assembly of the body of the 30S subunit.</text>
</comment>
<dbReference type="Proteomes" id="UP000034366">
    <property type="component" value="Unassembled WGS sequence"/>
</dbReference>
<dbReference type="InterPro" id="IPR005709">
    <property type="entry name" value="Ribosomal_uS4_bac-type"/>
</dbReference>
<evidence type="ECO:0000259" key="10">
    <source>
        <dbReference type="SMART" id="SM00363"/>
    </source>
</evidence>
<protein>
    <recommendedName>
        <fullName evidence="6 7">Small ribosomal subunit protein uS4</fullName>
    </recommendedName>
</protein>
<feature type="domain" description="RNA-binding S4" evidence="10">
    <location>
        <begin position="93"/>
        <end position="157"/>
    </location>
</feature>
<comment type="similarity">
    <text evidence="1 7 8">Belongs to the universal ribosomal protein uS4 family.</text>
</comment>
<proteinExistence type="inferred from homology"/>
<dbReference type="SMART" id="SM00363">
    <property type="entry name" value="S4"/>
    <property type="match status" value="1"/>
</dbReference>
<evidence type="ECO:0000256" key="6">
    <source>
        <dbReference type="ARBA" id="ARBA00035254"/>
    </source>
</evidence>
<comment type="subunit">
    <text evidence="7">Part of the 30S ribosomal subunit. Contacts protein S5. The interaction surface between S4 and S5 is involved in control of translational fidelity.</text>
</comment>
<accession>A0A0G0I266</accession>
<dbReference type="Pfam" id="PF00163">
    <property type="entry name" value="Ribosomal_S4"/>
    <property type="match status" value="1"/>
</dbReference>
<dbReference type="SUPFAM" id="SSF55174">
    <property type="entry name" value="Alpha-L RNA-binding motif"/>
    <property type="match status" value="1"/>
</dbReference>
<keyword evidence="4 7" id="KW-0689">Ribosomal protein</keyword>
<dbReference type="Gene3D" id="1.10.1050.10">
    <property type="entry name" value="Ribosomal Protein S4 Delta 41, Chain A, domain 1"/>
    <property type="match status" value="1"/>
</dbReference>
<evidence type="ECO:0000313" key="12">
    <source>
        <dbReference type="EMBL" id="KKQ49418.1"/>
    </source>
</evidence>
<dbReference type="SMART" id="SM01390">
    <property type="entry name" value="Ribosomal_S4"/>
    <property type="match status" value="1"/>
</dbReference>
<dbReference type="GO" id="GO:0006412">
    <property type="term" value="P:translation"/>
    <property type="evidence" value="ECO:0007669"/>
    <property type="project" value="UniProtKB-UniRule"/>
</dbReference>
<dbReference type="PANTHER" id="PTHR11831:SF4">
    <property type="entry name" value="SMALL RIBOSOMAL SUBUNIT PROTEIN US4M"/>
    <property type="match status" value="1"/>
</dbReference>
<dbReference type="PATRIC" id="fig|1618592.3.peg.321"/>
<evidence type="ECO:0000256" key="3">
    <source>
        <dbReference type="ARBA" id="ARBA00022884"/>
    </source>
</evidence>
<evidence type="ECO:0000256" key="9">
    <source>
        <dbReference type="SAM" id="MobiDB-lite"/>
    </source>
</evidence>
<dbReference type="PROSITE" id="PS50889">
    <property type="entry name" value="S4"/>
    <property type="match status" value="1"/>
</dbReference>
<keyword evidence="2 7" id="KW-0699">rRNA-binding</keyword>
<dbReference type="CDD" id="cd00165">
    <property type="entry name" value="S4"/>
    <property type="match status" value="1"/>
</dbReference>
<evidence type="ECO:0000256" key="8">
    <source>
        <dbReference type="RuleBase" id="RU003699"/>
    </source>
</evidence>
<feature type="domain" description="Small ribosomal subunit protein uS4 N-terminal" evidence="11">
    <location>
        <begin position="3"/>
        <end position="92"/>
    </location>
</feature>
<reference evidence="12 13" key="1">
    <citation type="journal article" date="2015" name="Nature">
        <title>rRNA introns, odd ribosomes, and small enigmatic genomes across a large radiation of phyla.</title>
        <authorList>
            <person name="Brown C.T."/>
            <person name="Hug L.A."/>
            <person name="Thomas B.C."/>
            <person name="Sharon I."/>
            <person name="Castelle C.J."/>
            <person name="Singh A."/>
            <person name="Wilkins M.J."/>
            <person name="Williams K.H."/>
            <person name="Banfield J.F."/>
        </authorList>
    </citation>
    <scope>NUCLEOTIDE SEQUENCE [LARGE SCALE GENOMIC DNA]</scope>
</reference>
<dbReference type="GO" id="GO:0019843">
    <property type="term" value="F:rRNA binding"/>
    <property type="evidence" value="ECO:0007669"/>
    <property type="project" value="UniProtKB-UniRule"/>
</dbReference>
<organism evidence="12 13">
    <name type="scientific">Candidatus Woesebacteria bacterium GW2011_GWD1_38_10</name>
    <dbReference type="NCBI Taxonomy" id="1618592"/>
    <lineage>
        <taxon>Bacteria</taxon>
        <taxon>Candidatus Woeseibacteriota</taxon>
    </lineage>
</organism>
<dbReference type="InterPro" id="IPR036986">
    <property type="entry name" value="S4_RNA-bd_sf"/>
</dbReference>
<gene>
    <name evidence="7" type="primary">rpsD</name>
    <name evidence="12" type="ORF">US67_C0015G0009</name>
</gene>
<dbReference type="PANTHER" id="PTHR11831">
    <property type="entry name" value="30S 40S RIBOSOMAL PROTEIN"/>
    <property type="match status" value="1"/>
</dbReference>